<keyword evidence="1" id="KW-0862">Zinc</keyword>
<keyword evidence="1" id="KW-0863">Zinc-finger</keyword>
<keyword evidence="1" id="KW-0479">Metal-binding</keyword>
<dbReference type="Gene3D" id="3.30.40.10">
    <property type="entry name" value="Zinc/RING finger domain, C3HC4 (zinc finger)"/>
    <property type="match status" value="1"/>
</dbReference>
<protein>
    <submittedName>
        <fullName evidence="5">Uncharacterized protein TCIL3000_1_1760</fullName>
    </submittedName>
</protein>
<organism evidence="5">
    <name type="scientific">Trypanosoma congolense (strain IL3000)</name>
    <dbReference type="NCBI Taxonomy" id="1068625"/>
    <lineage>
        <taxon>Eukaryota</taxon>
        <taxon>Discoba</taxon>
        <taxon>Euglenozoa</taxon>
        <taxon>Kinetoplastea</taxon>
        <taxon>Metakinetoplastina</taxon>
        <taxon>Trypanosomatida</taxon>
        <taxon>Trypanosomatidae</taxon>
        <taxon>Trypanosoma</taxon>
        <taxon>Nannomonas</taxon>
    </lineage>
</organism>
<dbReference type="PANTHER" id="PTHR43908">
    <property type="entry name" value="AT29763P-RELATED"/>
    <property type="match status" value="1"/>
</dbReference>
<dbReference type="InterPro" id="IPR036869">
    <property type="entry name" value="J_dom_sf"/>
</dbReference>
<feature type="region of interest" description="Disordered" evidence="2">
    <location>
        <begin position="79"/>
        <end position="108"/>
    </location>
</feature>
<dbReference type="PANTHER" id="PTHR43908:SF3">
    <property type="entry name" value="AT29763P-RELATED"/>
    <property type="match status" value="1"/>
</dbReference>
<accession>G0UJ58</accession>
<proteinExistence type="predicted"/>
<evidence type="ECO:0000259" key="3">
    <source>
        <dbReference type="PROSITE" id="PS50076"/>
    </source>
</evidence>
<dbReference type="PRINTS" id="PR00625">
    <property type="entry name" value="JDOMAIN"/>
</dbReference>
<dbReference type="Gene3D" id="1.10.287.110">
    <property type="entry name" value="DnaJ domain"/>
    <property type="match status" value="1"/>
</dbReference>
<gene>
    <name evidence="5" type="ORF">TCIL3000_1_1760</name>
</gene>
<feature type="region of interest" description="Disordered" evidence="2">
    <location>
        <begin position="181"/>
        <end position="280"/>
    </location>
</feature>
<evidence type="ECO:0000313" key="5">
    <source>
        <dbReference type="EMBL" id="CCC89408.1"/>
    </source>
</evidence>
<reference evidence="5" key="1">
    <citation type="journal article" date="2012" name="Proc. Natl. Acad. Sci. U.S.A.">
        <title>Antigenic diversity is generated by distinct evolutionary mechanisms in African trypanosome species.</title>
        <authorList>
            <person name="Jackson A.P."/>
            <person name="Berry A."/>
            <person name="Aslett M."/>
            <person name="Allison H.C."/>
            <person name="Burton P."/>
            <person name="Vavrova-Anderson J."/>
            <person name="Brown R."/>
            <person name="Browne H."/>
            <person name="Corton N."/>
            <person name="Hauser H."/>
            <person name="Gamble J."/>
            <person name="Gilderthorp R."/>
            <person name="Marcello L."/>
            <person name="McQuillan J."/>
            <person name="Otto T.D."/>
            <person name="Quail M.A."/>
            <person name="Sanders M.J."/>
            <person name="van Tonder A."/>
            <person name="Ginger M.L."/>
            <person name="Field M.C."/>
            <person name="Barry J.D."/>
            <person name="Hertz-Fowler C."/>
            <person name="Berriman M."/>
        </authorList>
    </citation>
    <scope>NUCLEOTIDE SEQUENCE</scope>
    <source>
        <strain evidence="5">IL3000</strain>
    </source>
</reference>
<feature type="region of interest" description="Disordered" evidence="2">
    <location>
        <begin position="127"/>
        <end position="159"/>
    </location>
</feature>
<evidence type="ECO:0000256" key="2">
    <source>
        <dbReference type="SAM" id="MobiDB-lite"/>
    </source>
</evidence>
<dbReference type="Pfam" id="PF00226">
    <property type="entry name" value="DnaJ"/>
    <property type="match status" value="1"/>
</dbReference>
<feature type="domain" description="J" evidence="3">
    <location>
        <begin position="3"/>
        <end position="57"/>
    </location>
</feature>
<dbReference type="GO" id="GO:0005789">
    <property type="term" value="C:endoplasmic reticulum membrane"/>
    <property type="evidence" value="ECO:0007669"/>
    <property type="project" value="TreeGrafter"/>
</dbReference>
<dbReference type="SUPFAM" id="SSF46565">
    <property type="entry name" value="Chaperone J-domain"/>
    <property type="match status" value="1"/>
</dbReference>
<name>G0UJ58_TRYCI</name>
<dbReference type="EMBL" id="HE575314">
    <property type="protein sequence ID" value="CCC89408.1"/>
    <property type="molecule type" value="Genomic_DNA"/>
</dbReference>
<dbReference type="AlphaFoldDB" id="G0UJ58"/>
<evidence type="ECO:0000259" key="4">
    <source>
        <dbReference type="PROSITE" id="PS50089"/>
    </source>
</evidence>
<feature type="domain" description="RING-type" evidence="4">
    <location>
        <begin position="433"/>
        <end position="469"/>
    </location>
</feature>
<sequence length="475" mass="51987">MDTHFRVLGIPRGCDEAALRKAFRQKALDFHPDRNPGGADEFKRVNEAYEVLQRHFKRNGGRDVPAPSYSSNAGSAFSYARQAHGQKAAEPPRRFTDEELFGSTPGGFSHERRGYCAKAYARFGARRNSNNVGGDNRNDSPKNDGNAPSGGSGAGTKEGYQNVENRWRQAHGRRVPVSGYSYAREGMSPFPPRDSTRSQQRHPPYERQSTSEQPFPFSGSRASGSPMPGPSSGGGTWSTHGVDHGNEDTGECSSSDNQSATKNRDSFAGSTYPSGAGGAYMSAEEIQREWERLMRDFEDQTSTTYDMHSCSCGDAQHNVYSGVSGSHGGNSMEEEEEDYVVHKKDGSVCGKCGGGKRLDRDSEKQRLNEAHMSSILEERIQLKKVLFTNTYTPDPADVALMSDSDVYALCEVLRDVEQRMRKVLVGRMTKGLCSRCLKIPKMQGVSIFSCGHTSVCKMCAATCGACPVCAAPRSR</sequence>
<dbReference type="PROSITE" id="PS50089">
    <property type="entry name" value="ZF_RING_2"/>
    <property type="match status" value="1"/>
</dbReference>
<dbReference type="GO" id="GO:0071218">
    <property type="term" value="P:cellular response to misfolded protein"/>
    <property type="evidence" value="ECO:0007669"/>
    <property type="project" value="TreeGrafter"/>
</dbReference>
<dbReference type="CDD" id="cd06257">
    <property type="entry name" value="DnaJ"/>
    <property type="match status" value="1"/>
</dbReference>
<dbReference type="VEuPathDB" id="TriTrypDB:TcIL3000_1_1760"/>
<dbReference type="SMART" id="SM00271">
    <property type="entry name" value="DnaJ"/>
    <property type="match status" value="1"/>
</dbReference>
<dbReference type="PROSITE" id="PS50076">
    <property type="entry name" value="DNAJ_2"/>
    <property type="match status" value="1"/>
</dbReference>
<dbReference type="InterPro" id="IPR051100">
    <property type="entry name" value="DnaJ_subfamily_B/C"/>
</dbReference>
<dbReference type="InterPro" id="IPR001841">
    <property type="entry name" value="Znf_RING"/>
</dbReference>
<dbReference type="GO" id="GO:0030544">
    <property type="term" value="F:Hsp70 protein binding"/>
    <property type="evidence" value="ECO:0007669"/>
    <property type="project" value="TreeGrafter"/>
</dbReference>
<feature type="compositionally biased region" description="Polar residues" evidence="2">
    <location>
        <begin position="251"/>
        <end position="261"/>
    </location>
</feature>
<dbReference type="InterPro" id="IPR001623">
    <property type="entry name" value="DnaJ_domain"/>
</dbReference>
<dbReference type="InterPro" id="IPR013083">
    <property type="entry name" value="Znf_RING/FYVE/PHD"/>
</dbReference>
<dbReference type="GO" id="GO:0008270">
    <property type="term" value="F:zinc ion binding"/>
    <property type="evidence" value="ECO:0007669"/>
    <property type="project" value="UniProtKB-KW"/>
</dbReference>
<evidence type="ECO:0000256" key="1">
    <source>
        <dbReference type="PROSITE-ProRule" id="PRU00175"/>
    </source>
</evidence>